<accession>A0ABV2AGV9</accession>
<feature type="transmembrane region" description="Helical" evidence="1">
    <location>
        <begin position="73"/>
        <end position="93"/>
    </location>
</feature>
<gene>
    <name evidence="2" type="ORF">MHBO_000808</name>
</gene>
<feature type="transmembrane region" description="Helical" evidence="1">
    <location>
        <begin position="21"/>
        <end position="42"/>
    </location>
</feature>
<keyword evidence="3" id="KW-1185">Reference proteome</keyword>
<dbReference type="Proteomes" id="UP001439008">
    <property type="component" value="Unassembled WGS sequence"/>
</dbReference>
<keyword evidence="1" id="KW-1133">Transmembrane helix</keyword>
<keyword evidence="1" id="KW-0472">Membrane</keyword>
<feature type="transmembrane region" description="Helical" evidence="1">
    <location>
        <begin position="105"/>
        <end position="128"/>
    </location>
</feature>
<dbReference type="EMBL" id="JBDODL010000155">
    <property type="protein sequence ID" value="MES1918918.1"/>
    <property type="molecule type" value="Genomic_DNA"/>
</dbReference>
<keyword evidence="1" id="KW-0812">Transmembrane</keyword>
<evidence type="ECO:0000313" key="2">
    <source>
        <dbReference type="EMBL" id="MES1918918.1"/>
    </source>
</evidence>
<proteinExistence type="predicted"/>
<evidence type="ECO:0000313" key="3">
    <source>
        <dbReference type="Proteomes" id="UP001439008"/>
    </source>
</evidence>
<organism evidence="2 3">
    <name type="scientific">Bonamia ostreae</name>
    <dbReference type="NCBI Taxonomy" id="126728"/>
    <lineage>
        <taxon>Eukaryota</taxon>
        <taxon>Sar</taxon>
        <taxon>Rhizaria</taxon>
        <taxon>Endomyxa</taxon>
        <taxon>Ascetosporea</taxon>
        <taxon>Haplosporida</taxon>
        <taxon>Bonamia</taxon>
    </lineage>
</organism>
<name>A0ABV2AGV9_9EUKA</name>
<sequence>MSLYCSHTILTNLLLVKQKRFTIYSIYCILTINAVHLTLFFLEIDFVYSIEWSWFLLLWGMLLSYVEKKREKVSIAAAISSFTYLLLSGYTTYRGYIPSWLGWKISLGITFSLFGVDYIAFLVIYWTTMRKNSDTKSKDHYY</sequence>
<comment type="caution">
    <text evidence="2">The sequence shown here is derived from an EMBL/GenBank/DDBJ whole genome shotgun (WGS) entry which is preliminary data.</text>
</comment>
<reference evidence="2 3" key="1">
    <citation type="journal article" date="2024" name="BMC Biol.">
        <title>Comparative genomics of Ascetosporea gives new insight into the evolutionary basis for animal parasitism in Rhizaria.</title>
        <authorList>
            <person name="Hiltunen Thoren M."/>
            <person name="Onut-Brannstrom I."/>
            <person name="Alfjorden A."/>
            <person name="Peckova H."/>
            <person name="Swords F."/>
            <person name="Hooper C."/>
            <person name="Holzer A.S."/>
            <person name="Bass D."/>
            <person name="Burki F."/>
        </authorList>
    </citation>
    <scope>NUCLEOTIDE SEQUENCE [LARGE SCALE GENOMIC DNA]</scope>
    <source>
        <strain evidence="2">20-A016</strain>
    </source>
</reference>
<feature type="transmembrane region" description="Helical" evidence="1">
    <location>
        <begin position="48"/>
        <end position="66"/>
    </location>
</feature>
<evidence type="ECO:0000256" key="1">
    <source>
        <dbReference type="SAM" id="Phobius"/>
    </source>
</evidence>
<protein>
    <submittedName>
        <fullName evidence="2">Uncharacterized protein</fullName>
    </submittedName>
</protein>